<protein>
    <submittedName>
        <fullName evidence="1">Uncharacterized protein</fullName>
    </submittedName>
</protein>
<organism evidence="1 2">
    <name type="scientific">Allopontixanthobacter confluentis</name>
    <dbReference type="NCBI Taxonomy" id="1849021"/>
    <lineage>
        <taxon>Bacteria</taxon>
        <taxon>Pseudomonadati</taxon>
        <taxon>Pseudomonadota</taxon>
        <taxon>Alphaproteobacteria</taxon>
        <taxon>Sphingomonadales</taxon>
        <taxon>Erythrobacteraceae</taxon>
        <taxon>Allopontixanthobacter</taxon>
    </lineage>
</organism>
<sequence>MVGHLPPKAAVGRAIKLVASKHVKVSPPSDYRGEETLVLNIAQLVMAAAKYKLLPRRKLASVLGRYLPKDPPRALCSRFQTEQGRRFAYLRAHSVRASLRSETVEQTQVAEPKLKKLLNRKGYQSDGDLVRFEQQTAALLPWHKLWCDFELGRIQECQMGTMLNEAAVNSRKAEDRLYGERSATVDEIASIWSMILSAVHTSPGWQSLADWRDNLKHPLPVYVSVNVIRRAARSGNAAAALDWASYASILHSPVREDAESKADGFLSISRAILVASEAEAKHYFDQAVMAGAEIGQENLSRWTALIELALACRMDGFDHPELAYGFSRAAELTEQHDASQKYFDWDGTVRALAALSPRSVPAILSRWADRRVGDQGRLAPAAFLGLAREGHLTGNSCFALLPFRWRWTYSELLEQAFASAQSETHLSVREGLFFRYVQHLRLGSREWSKIGDVLSGAGLSPHLAHEQMAQMELREKIERDRTKDHYRTPSSSAKTAKEVDLTDIDWTTAGGILDANERFKKGEGWLEPSKFFATAIKATPVGKEPALFGALDEAGLVHLYDLSSLLSTVPVSWRRRPAVNAALDELILSTFKRDCFSVQASNLFQVLSLEDAVAGSGLTKQGLASEVVRAIASSSVDPGSQAMFQLAGLLAILLNPEEAKDALKTALEFYEQFHEAEDGDGPWSEALEPPESVSESLAGYVFAALGSPEPSRRWEAAHCIYLLASVGDKEMLRNIISFAMGGQATAFHGHQLFFYELNAQQWLMIGLARSALDKPEAIGAVADYLRSKATRSNQHVLIRHFAAKALRELARGGALSLGAAEVSKLSMIDEGALPPLDVANRGHAPDHADVERKYEDARFHFDIDFRKYYMSPLASAFGLFEAEIEIEAERVIADDWGLTFSGRYDEDERAKRGFFSRL</sequence>
<dbReference type="RefSeq" id="WP_160600734.1">
    <property type="nucleotide sequence ID" value="NZ_WTYU01000001.1"/>
</dbReference>
<dbReference type="OrthoDB" id="4770405at2"/>
<gene>
    <name evidence="1" type="ORF">GRI44_07265</name>
</gene>
<comment type="caution">
    <text evidence="1">The sequence shown here is derived from an EMBL/GenBank/DDBJ whole genome shotgun (WGS) entry which is preliminary data.</text>
</comment>
<accession>A0A6L7GGE5</accession>
<proteinExistence type="predicted"/>
<dbReference type="Proteomes" id="UP000473531">
    <property type="component" value="Unassembled WGS sequence"/>
</dbReference>
<evidence type="ECO:0000313" key="1">
    <source>
        <dbReference type="EMBL" id="MXP14546.1"/>
    </source>
</evidence>
<evidence type="ECO:0000313" key="2">
    <source>
        <dbReference type="Proteomes" id="UP000473531"/>
    </source>
</evidence>
<name>A0A6L7GGE5_9SPHN</name>
<dbReference type="AlphaFoldDB" id="A0A6L7GGE5"/>
<keyword evidence="2" id="KW-1185">Reference proteome</keyword>
<dbReference type="EMBL" id="WTYU01000001">
    <property type="protein sequence ID" value="MXP14546.1"/>
    <property type="molecule type" value="Genomic_DNA"/>
</dbReference>
<reference evidence="1 2" key="1">
    <citation type="submission" date="2019-12" db="EMBL/GenBank/DDBJ databases">
        <title>Genomic-based taxomic classification of the family Erythrobacteraceae.</title>
        <authorList>
            <person name="Xu L."/>
        </authorList>
    </citation>
    <scope>NUCLEOTIDE SEQUENCE [LARGE SCALE GENOMIC DNA]</scope>
    <source>
        <strain evidence="1 2">KCTC 52259</strain>
    </source>
</reference>